<name>A0A841BLP2_9ACTN</name>
<dbReference type="RefSeq" id="WP_184834091.1">
    <property type="nucleotide sequence ID" value="NZ_JACHMN010000002.1"/>
</dbReference>
<dbReference type="AlphaFoldDB" id="A0A841BLP2"/>
<evidence type="ECO:0000256" key="2">
    <source>
        <dbReference type="ARBA" id="ARBA00023015"/>
    </source>
</evidence>
<dbReference type="SUPFAM" id="SSF46894">
    <property type="entry name" value="C-terminal effector domain of the bipartite response regulators"/>
    <property type="match status" value="1"/>
</dbReference>
<evidence type="ECO:0000256" key="6">
    <source>
        <dbReference type="PROSITE-ProRule" id="PRU01091"/>
    </source>
</evidence>
<dbReference type="SMART" id="SM01043">
    <property type="entry name" value="BTAD"/>
    <property type="match status" value="1"/>
</dbReference>
<evidence type="ECO:0000259" key="7">
    <source>
        <dbReference type="PROSITE" id="PS51755"/>
    </source>
</evidence>
<organism evidence="8 9">
    <name type="scientific">Allocatelliglobosispora scoriae</name>
    <dbReference type="NCBI Taxonomy" id="643052"/>
    <lineage>
        <taxon>Bacteria</taxon>
        <taxon>Bacillati</taxon>
        <taxon>Actinomycetota</taxon>
        <taxon>Actinomycetes</taxon>
        <taxon>Micromonosporales</taxon>
        <taxon>Micromonosporaceae</taxon>
        <taxon>Allocatelliglobosispora</taxon>
    </lineage>
</organism>
<evidence type="ECO:0000256" key="3">
    <source>
        <dbReference type="ARBA" id="ARBA00023125"/>
    </source>
</evidence>
<comment type="similarity">
    <text evidence="1">Belongs to the AfsR/DnrI/RedD regulatory family.</text>
</comment>
<dbReference type="SUPFAM" id="SSF48452">
    <property type="entry name" value="TPR-like"/>
    <property type="match status" value="3"/>
</dbReference>
<evidence type="ECO:0000256" key="1">
    <source>
        <dbReference type="ARBA" id="ARBA00005820"/>
    </source>
</evidence>
<dbReference type="InterPro" id="IPR002182">
    <property type="entry name" value="NB-ARC"/>
</dbReference>
<evidence type="ECO:0000313" key="8">
    <source>
        <dbReference type="EMBL" id="MBB5868278.1"/>
    </source>
</evidence>
<evidence type="ECO:0000256" key="4">
    <source>
        <dbReference type="ARBA" id="ARBA00023163"/>
    </source>
</evidence>
<keyword evidence="9" id="KW-1185">Reference proteome</keyword>
<dbReference type="Gene3D" id="3.40.50.300">
    <property type="entry name" value="P-loop containing nucleotide triphosphate hydrolases"/>
    <property type="match status" value="1"/>
</dbReference>
<dbReference type="InterPro" id="IPR016032">
    <property type="entry name" value="Sig_transdc_resp-reg_C-effctor"/>
</dbReference>
<dbReference type="InterPro" id="IPR051677">
    <property type="entry name" value="AfsR-DnrI-RedD_regulator"/>
</dbReference>
<dbReference type="InterPro" id="IPR027417">
    <property type="entry name" value="P-loop_NTPase"/>
</dbReference>
<dbReference type="PANTHER" id="PTHR35807">
    <property type="entry name" value="TRANSCRIPTIONAL REGULATOR REDD-RELATED"/>
    <property type="match status" value="1"/>
</dbReference>
<sequence length="1071" mass="113288">MDSDVFFGVLGPVEVTIGGHDVAIGGPRARAVLAALLLEANRVVPVDAVVTAAWGNDPPDGARFQSQNRVSALRRALRDAGGGDVIATAGTGYILRIAPGQLDAESFADDIRQAQRLIDTADPDGAAHALTGALRRWRGPALHGLTTPRLLAAAQRLDEARLTARELLIDVELQRSRHHEIVGELLDLANAHPWREKLIARLVLALYRSGRRREALEAYERTQRLLVEELGVDPGQELVRLRDQVLRDDPSLLVVRPAAPSGAGPVAGGAAVTGGGDPAPAPGGVHLIPRSVPHFIGRGYALNTLDALTSSPDTVAVCTIIGPPGVGKTALAVHWAHQSAAFPDGRLFVNLRGYGPTAPLRPAEGLAVLLAGLGTPPDRIPRDEAAAVARYRSLLADRRVLVVLDDASDADQVRPLLPPSPGSAVIVTSRGRLTGLTAMEGARPMTLPVLAEDDAVELLVRLIGVDRAGAERSAVVELARVCGRLPIALRIAAAQIGEQPDTEIAVFVADLRAAGPLQSLTIVGDQSAALRPALARSYARLDPPSARLFQLLATVPIADFATASAAALLGETPGRTAQLLERLAAACLVERREPDRFGLHDLVRHYAIEVADGAAPGAEPAEDTERADAVRRLFEYLVDRAESAIHAAFPNTTRLVARNGSGGFHDGAAALAWLDVELPGLLAVAAEAESVEAPELVWRLADAVRFYLWARHDYEHWREIAATALRVATDAGDPRGEGASAMSLGMAELNASHYQQAVDYLRQAHQVGQSIGWREVQAAALGNLGVAYSELGRMALAVESYRRALVVNDELGRTTGRVNNLGNLGLLQLRTGQFRSAAEHLAEAVAILRGLGPTPAYAVFKHGLGQAARFLGEWDEAGTHLGEALDDARAVDDIETETLILGEVALLHRDLGRLELAHEAAQAAQRLSANVDDPDFRAMALLASAAVAAAASDYERAEPQVAEAQRIAVASDNTYVWTIAGVLGADISLHRGAAAAARRQAQAARERAGQVGLRDLEGLALAVLAAAALAAEDHDAARTLAEQAVDIHRETGHVLAEQRATAVAERAVTAR</sequence>
<keyword evidence="4" id="KW-0804">Transcription</keyword>
<dbReference type="CDD" id="cd15831">
    <property type="entry name" value="BTAD"/>
    <property type="match status" value="1"/>
</dbReference>
<keyword evidence="2" id="KW-0805">Transcription regulation</keyword>
<dbReference type="SMART" id="SM00862">
    <property type="entry name" value="Trans_reg_C"/>
    <property type="match status" value="1"/>
</dbReference>
<protein>
    <submittedName>
        <fullName evidence="8">DNA-binding SARP family transcriptional activator</fullName>
    </submittedName>
</protein>
<dbReference type="PROSITE" id="PS50005">
    <property type="entry name" value="TPR"/>
    <property type="match status" value="1"/>
</dbReference>
<evidence type="ECO:0000256" key="5">
    <source>
        <dbReference type="PROSITE-ProRule" id="PRU00339"/>
    </source>
</evidence>
<dbReference type="GO" id="GO:0003677">
    <property type="term" value="F:DNA binding"/>
    <property type="evidence" value="ECO:0007669"/>
    <property type="project" value="UniProtKB-UniRule"/>
</dbReference>
<dbReference type="InterPro" id="IPR005158">
    <property type="entry name" value="BTAD"/>
</dbReference>
<dbReference type="SMART" id="SM00028">
    <property type="entry name" value="TPR"/>
    <property type="match status" value="6"/>
</dbReference>
<dbReference type="Gene3D" id="1.25.40.10">
    <property type="entry name" value="Tetratricopeptide repeat domain"/>
    <property type="match status" value="3"/>
</dbReference>
<accession>A0A841BLP2</accession>
<evidence type="ECO:0000313" key="9">
    <source>
        <dbReference type="Proteomes" id="UP000587527"/>
    </source>
</evidence>
<proteinExistence type="inferred from homology"/>
<dbReference type="Proteomes" id="UP000587527">
    <property type="component" value="Unassembled WGS sequence"/>
</dbReference>
<keyword evidence="5" id="KW-0802">TPR repeat</keyword>
<dbReference type="InterPro" id="IPR036388">
    <property type="entry name" value="WH-like_DNA-bd_sf"/>
</dbReference>
<dbReference type="Pfam" id="PF00931">
    <property type="entry name" value="NB-ARC"/>
    <property type="match status" value="1"/>
</dbReference>
<feature type="domain" description="OmpR/PhoB-type" evidence="7">
    <location>
        <begin position="1"/>
        <end position="97"/>
    </location>
</feature>
<dbReference type="SUPFAM" id="SSF52540">
    <property type="entry name" value="P-loop containing nucleoside triphosphate hydrolases"/>
    <property type="match status" value="1"/>
</dbReference>
<dbReference type="InterPro" id="IPR001867">
    <property type="entry name" value="OmpR/PhoB-type_DNA-bd"/>
</dbReference>
<dbReference type="InterPro" id="IPR019734">
    <property type="entry name" value="TPR_rpt"/>
</dbReference>
<feature type="DNA-binding region" description="OmpR/PhoB-type" evidence="6">
    <location>
        <begin position="1"/>
        <end position="97"/>
    </location>
</feature>
<gene>
    <name evidence="8" type="ORF">F4553_001657</name>
</gene>
<dbReference type="GO" id="GO:0043531">
    <property type="term" value="F:ADP binding"/>
    <property type="evidence" value="ECO:0007669"/>
    <property type="project" value="InterPro"/>
</dbReference>
<dbReference type="Gene3D" id="1.10.10.10">
    <property type="entry name" value="Winged helix-like DNA-binding domain superfamily/Winged helix DNA-binding domain"/>
    <property type="match status" value="1"/>
</dbReference>
<keyword evidence="3 6" id="KW-0238">DNA-binding</keyword>
<dbReference type="GO" id="GO:0006355">
    <property type="term" value="P:regulation of DNA-templated transcription"/>
    <property type="evidence" value="ECO:0007669"/>
    <property type="project" value="InterPro"/>
</dbReference>
<comment type="caution">
    <text evidence="8">The sequence shown here is derived from an EMBL/GenBank/DDBJ whole genome shotgun (WGS) entry which is preliminary data.</text>
</comment>
<dbReference type="Pfam" id="PF03704">
    <property type="entry name" value="BTAD"/>
    <property type="match status" value="1"/>
</dbReference>
<dbReference type="PROSITE" id="PS51755">
    <property type="entry name" value="OMPR_PHOB"/>
    <property type="match status" value="1"/>
</dbReference>
<dbReference type="EMBL" id="JACHMN010000002">
    <property type="protein sequence ID" value="MBB5868278.1"/>
    <property type="molecule type" value="Genomic_DNA"/>
</dbReference>
<feature type="repeat" description="TPR" evidence="5">
    <location>
        <begin position="778"/>
        <end position="811"/>
    </location>
</feature>
<dbReference type="InterPro" id="IPR011990">
    <property type="entry name" value="TPR-like_helical_dom_sf"/>
</dbReference>
<reference evidence="8 9" key="1">
    <citation type="submission" date="2020-08" db="EMBL/GenBank/DDBJ databases">
        <title>Sequencing the genomes of 1000 actinobacteria strains.</title>
        <authorList>
            <person name="Klenk H.-P."/>
        </authorList>
    </citation>
    <scope>NUCLEOTIDE SEQUENCE [LARGE SCALE GENOMIC DNA]</scope>
    <source>
        <strain evidence="8 9">DSM 45362</strain>
    </source>
</reference>
<dbReference type="GO" id="GO:0000160">
    <property type="term" value="P:phosphorelay signal transduction system"/>
    <property type="evidence" value="ECO:0007669"/>
    <property type="project" value="InterPro"/>
</dbReference>
<dbReference type="PRINTS" id="PR00364">
    <property type="entry name" value="DISEASERSIST"/>
</dbReference>
<dbReference type="Pfam" id="PF13424">
    <property type="entry name" value="TPR_12"/>
    <property type="match status" value="1"/>
</dbReference>
<dbReference type="PANTHER" id="PTHR35807:SF1">
    <property type="entry name" value="TRANSCRIPTIONAL REGULATOR REDD"/>
    <property type="match status" value="1"/>
</dbReference>